<proteinExistence type="inferred from homology"/>
<dbReference type="Gene3D" id="3.40.1440.10">
    <property type="entry name" value="GIY-YIG endonuclease"/>
    <property type="match status" value="1"/>
</dbReference>
<feature type="domain" description="GIY-YIG" evidence="2">
    <location>
        <begin position="1"/>
        <end position="77"/>
    </location>
</feature>
<dbReference type="InterPro" id="IPR035901">
    <property type="entry name" value="GIY-YIG_endonuc_sf"/>
</dbReference>
<accession>A0A1F5Z173</accession>
<comment type="caution">
    <text evidence="3">The sequence shown here is derived from an EMBL/GenBank/DDBJ whole genome shotgun (WGS) entry which is preliminary data.</text>
</comment>
<dbReference type="PROSITE" id="PS50164">
    <property type="entry name" value="GIY_YIG"/>
    <property type="match status" value="1"/>
</dbReference>
<gene>
    <name evidence="3" type="ORF">A2872_04220</name>
</gene>
<dbReference type="Proteomes" id="UP000178681">
    <property type="component" value="Unassembled WGS sequence"/>
</dbReference>
<protein>
    <recommendedName>
        <fullName evidence="2">GIY-YIG domain-containing protein</fullName>
    </recommendedName>
</protein>
<organism evidence="3 4">
    <name type="scientific">Candidatus Gottesmanbacteria bacterium RIFCSPHIGHO2_01_FULL_42_12</name>
    <dbReference type="NCBI Taxonomy" id="1798377"/>
    <lineage>
        <taxon>Bacteria</taxon>
        <taxon>Candidatus Gottesmaniibacteriota</taxon>
    </lineage>
</organism>
<dbReference type="AlphaFoldDB" id="A0A1F5Z173"/>
<reference evidence="3 4" key="1">
    <citation type="journal article" date="2016" name="Nat. Commun.">
        <title>Thousands of microbial genomes shed light on interconnected biogeochemical processes in an aquifer system.</title>
        <authorList>
            <person name="Anantharaman K."/>
            <person name="Brown C.T."/>
            <person name="Hug L.A."/>
            <person name="Sharon I."/>
            <person name="Castelle C.J."/>
            <person name="Probst A.J."/>
            <person name="Thomas B.C."/>
            <person name="Singh A."/>
            <person name="Wilkins M.J."/>
            <person name="Karaoz U."/>
            <person name="Brodie E.L."/>
            <person name="Williams K.H."/>
            <person name="Hubbard S.S."/>
            <person name="Banfield J.F."/>
        </authorList>
    </citation>
    <scope>NUCLEOTIDE SEQUENCE [LARGE SCALE GENOMIC DNA]</scope>
</reference>
<sequence length="89" mass="10578">MFYVYILRTSADTLYIGQINNLTERLKQHSSNGSKAAKYLKHFDSFSLVYQEEYSTRELAMKREWQLKQWSRVKKEALICGDIKLLKIL</sequence>
<dbReference type="InterPro" id="IPR050190">
    <property type="entry name" value="UPF0213_domain"/>
</dbReference>
<dbReference type="PANTHER" id="PTHR34477:SF1">
    <property type="entry name" value="UPF0213 PROTEIN YHBQ"/>
    <property type="match status" value="1"/>
</dbReference>
<evidence type="ECO:0000256" key="1">
    <source>
        <dbReference type="ARBA" id="ARBA00007435"/>
    </source>
</evidence>
<dbReference type="EMBL" id="MFJG01000025">
    <property type="protein sequence ID" value="OGG06198.1"/>
    <property type="molecule type" value="Genomic_DNA"/>
</dbReference>
<name>A0A1F5Z173_9BACT</name>
<dbReference type="CDD" id="cd10456">
    <property type="entry name" value="GIY-YIG_UPF0213"/>
    <property type="match status" value="1"/>
</dbReference>
<dbReference type="SMART" id="SM00465">
    <property type="entry name" value="GIYc"/>
    <property type="match status" value="1"/>
</dbReference>
<comment type="similarity">
    <text evidence="1">Belongs to the UPF0213 family.</text>
</comment>
<dbReference type="Pfam" id="PF01541">
    <property type="entry name" value="GIY-YIG"/>
    <property type="match status" value="1"/>
</dbReference>
<dbReference type="InterPro" id="IPR000305">
    <property type="entry name" value="GIY-YIG_endonuc"/>
</dbReference>
<dbReference type="PANTHER" id="PTHR34477">
    <property type="entry name" value="UPF0213 PROTEIN YHBQ"/>
    <property type="match status" value="1"/>
</dbReference>
<evidence type="ECO:0000313" key="4">
    <source>
        <dbReference type="Proteomes" id="UP000178681"/>
    </source>
</evidence>
<evidence type="ECO:0000259" key="2">
    <source>
        <dbReference type="PROSITE" id="PS50164"/>
    </source>
</evidence>
<dbReference type="SUPFAM" id="SSF82771">
    <property type="entry name" value="GIY-YIG endonuclease"/>
    <property type="match status" value="1"/>
</dbReference>
<evidence type="ECO:0000313" key="3">
    <source>
        <dbReference type="EMBL" id="OGG06198.1"/>
    </source>
</evidence>